<dbReference type="CDD" id="cd06325">
    <property type="entry name" value="PBP1_ABC_unchar_transporter"/>
    <property type="match status" value="1"/>
</dbReference>
<dbReference type="EMBL" id="JACCHP010000006">
    <property type="protein sequence ID" value="MBH5398382.1"/>
    <property type="molecule type" value="Genomic_DNA"/>
</dbReference>
<sequence>MASKDLPTIGIMIAGTERPIEGFKTGLKEFGLVEGQTVKFEQRVANGELGKLPAFAAELAHLNVDVIALIGAVTARAAQKVTTTIPIIYSVVVDPIGDGLTTSLERPGGNMTGVTSFDPNQARTHVDLLRSVCPKLSRVAVLSDKGVSECMSNSNEHAIRDRGLSSQILRVLGPDPDLDGAFAAMKREQADALIAVEEPIIGPNRMRIAQTAVALQLPTIFPREMADAGGLFSYGTSLRTATRHMAQYVKNVLDGAKPGEMPIRTLSAHELVVNLQTAARLGLTVPADLLDRAVEVIQ</sequence>
<dbReference type="RefSeq" id="WP_197959686.1">
    <property type="nucleotide sequence ID" value="NZ_JACCHP010000006.1"/>
</dbReference>
<keyword evidence="2" id="KW-1185">Reference proteome</keyword>
<dbReference type="PANTHER" id="PTHR35271">
    <property type="entry name" value="ABC TRANSPORTER, SUBSTRATE-BINDING LIPOPROTEIN-RELATED"/>
    <property type="match status" value="1"/>
</dbReference>
<comment type="caution">
    <text evidence="1">The sequence shown here is derived from an EMBL/GenBank/DDBJ whole genome shotgun (WGS) entry which is preliminary data.</text>
</comment>
<protein>
    <submittedName>
        <fullName evidence="1">ABC transporter substrate-binding protein</fullName>
    </submittedName>
</protein>
<dbReference type="Pfam" id="PF04392">
    <property type="entry name" value="ABC_sub_bind"/>
    <property type="match status" value="1"/>
</dbReference>
<dbReference type="Gene3D" id="3.40.50.2300">
    <property type="match status" value="2"/>
</dbReference>
<gene>
    <name evidence="1" type="ORF">HZZ13_11335</name>
</gene>
<accession>A0ABS0PMG5</accession>
<reference evidence="1 2" key="1">
    <citation type="submission" date="2020-07" db="EMBL/GenBank/DDBJ databases">
        <title>Bradyrhizobium diversity isolated from nodules of indigenous legumes of Western Australia.</title>
        <authorList>
            <person name="Klepa M.S."/>
        </authorList>
    </citation>
    <scope>NUCLEOTIDE SEQUENCE [LARGE SCALE GENOMIC DNA]</scope>
    <source>
        <strain evidence="1 2">CNPSo 4010</strain>
    </source>
</reference>
<dbReference type="PANTHER" id="PTHR35271:SF1">
    <property type="entry name" value="ABC TRANSPORTER, SUBSTRATE-BINDING LIPOPROTEIN"/>
    <property type="match status" value="1"/>
</dbReference>
<organism evidence="1 2">
    <name type="scientific">Bradyrhizobium agreste</name>
    <dbReference type="NCBI Taxonomy" id="2751811"/>
    <lineage>
        <taxon>Bacteria</taxon>
        <taxon>Pseudomonadati</taxon>
        <taxon>Pseudomonadota</taxon>
        <taxon>Alphaproteobacteria</taxon>
        <taxon>Hyphomicrobiales</taxon>
        <taxon>Nitrobacteraceae</taxon>
        <taxon>Bradyrhizobium</taxon>
    </lineage>
</organism>
<dbReference type="Proteomes" id="UP000807370">
    <property type="component" value="Unassembled WGS sequence"/>
</dbReference>
<name>A0ABS0PMG5_9BRAD</name>
<evidence type="ECO:0000313" key="1">
    <source>
        <dbReference type="EMBL" id="MBH5398382.1"/>
    </source>
</evidence>
<proteinExistence type="predicted"/>
<dbReference type="InterPro" id="IPR007487">
    <property type="entry name" value="ABC_transpt-TYRBP-like"/>
</dbReference>
<evidence type="ECO:0000313" key="2">
    <source>
        <dbReference type="Proteomes" id="UP000807370"/>
    </source>
</evidence>